<feature type="compositionally biased region" description="Gly residues" evidence="1">
    <location>
        <begin position="30"/>
        <end position="39"/>
    </location>
</feature>
<gene>
    <name evidence="2" type="ORF">EVAR_62783_1</name>
</gene>
<keyword evidence="3" id="KW-1185">Reference proteome</keyword>
<dbReference type="AlphaFoldDB" id="A0A4C1Z459"/>
<dbReference type="Proteomes" id="UP000299102">
    <property type="component" value="Unassembled WGS sequence"/>
</dbReference>
<protein>
    <submittedName>
        <fullName evidence="2">Uncharacterized protein</fullName>
    </submittedName>
</protein>
<accession>A0A4C1Z459</accession>
<name>A0A4C1Z459_EUMVA</name>
<comment type="caution">
    <text evidence="2">The sequence shown here is derived from an EMBL/GenBank/DDBJ whole genome shotgun (WGS) entry which is preliminary data.</text>
</comment>
<organism evidence="2 3">
    <name type="scientific">Eumeta variegata</name>
    <name type="common">Bagworm moth</name>
    <name type="synonym">Eumeta japonica</name>
    <dbReference type="NCBI Taxonomy" id="151549"/>
    <lineage>
        <taxon>Eukaryota</taxon>
        <taxon>Metazoa</taxon>
        <taxon>Ecdysozoa</taxon>
        <taxon>Arthropoda</taxon>
        <taxon>Hexapoda</taxon>
        <taxon>Insecta</taxon>
        <taxon>Pterygota</taxon>
        <taxon>Neoptera</taxon>
        <taxon>Endopterygota</taxon>
        <taxon>Lepidoptera</taxon>
        <taxon>Glossata</taxon>
        <taxon>Ditrysia</taxon>
        <taxon>Tineoidea</taxon>
        <taxon>Psychidae</taxon>
        <taxon>Oiketicinae</taxon>
        <taxon>Eumeta</taxon>
    </lineage>
</organism>
<dbReference type="EMBL" id="BGZK01001540">
    <property type="protein sequence ID" value="GBP81963.1"/>
    <property type="molecule type" value="Genomic_DNA"/>
</dbReference>
<proteinExistence type="predicted"/>
<evidence type="ECO:0000313" key="3">
    <source>
        <dbReference type="Proteomes" id="UP000299102"/>
    </source>
</evidence>
<evidence type="ECO:0000313" key="2">
    <source>
        <dbReference type="EMBL" id="GBP81963.1"/>
    </source>
</evidence>
<feature type="region of interest" description="Disordered" evidence="1">
    <location>
        <begin position="21"/>
        <end position="93"/>
    </location>
</feature>
<reference evidence="2 3" key="1">
    <citation type="journal article" date="2019" name="Commun. Biol.">
        <title>The bagworm genome reveals a unique fibroin gene that provides high tensile strength.</title>
        <authorList>
            <person name="Kono N."/>
            <person name="Nakamura H."/>
            <person name="Ohtoshi R."/>
            <person name="Tomita M."/>
            <person name="Numata K."/>
            <person name="Arakawa K."/>
        </authorList>
    </citation>
    <scope>NUCLEOTIDE SEQUENCE [LARGE SCALE GENOMIC DNA]</scope>
</reference>
<sequence>MILRVFIIHRNTSVIRLKRRAARPESPGVAGRGARGGAAGMERRAKMAKLKAGTSTRSDSPAVYWPYKKPQRGAGATPARSIGDPPSDYARPAPRDTSASLCKCLIIFINLLRNDEIHSRIRVTEIESTKLSCNGQATSLVGRERDYRRPRKLSTGDHELHGVAWNSLPLAGWTTW</sequence>
<evidence type="ECO:0000256" key="1">
    <source>
        <dbReference type="SAM" id="MobiDB-lite"/>
    </source>
</evidence>